<evidence type="ECO:0000313" key="3">
    <source>
        <dbReference type="Proteomes" id="UP000094526"/>
    </source>
</evidence>
<feature type="region of interest" description="Disordered" evidence="1">
    <location>
        <begin position="1"/>
        <end position="142"/>
    </location>
</feature>
<dbReference type="InterPro" id="IPR018554">
    <property type="entry name" value="FRQ"/>
</dbReference>
<dbReference type="VEuPathDB" id="FungiDB:G647_04414"/>
<dbReference type="AlphaFoldDB" id="A0A1C1CX91"/>
<sequence length="928" mass="100599">MLDSKITSTTSPKRPFSAFSTSNPRRSNPSQSKSLPKHKKVKIEQNSDGSGARTLAREGQTSPNLPLGESRDSGSDQSAAKWFASKNENVADSQDKIDTNESTTESPFYLARQTSSHPPNNLRSHNGESFGPKARDDTENDELRGVIDDLTVENKKLKTVLRSWHSRTSPPSSNPDRVFEVRMHGLPAEKKRELEDILMKFATRLGDSPSHQSSSAPVEKSASSAGYATEAPQKAHQDPTPADSGYASVSMSGGNSISQVGGLKFGDRTPVSKSKKDTDIQNYLYDIPDSLLPRETVSVSENAKMQMVVQRLEHLFTGKRAAPGEHSLPLQQQQISRSAAKADRREDRRLNRASKTEGLREAHILPPDTRINLDAVEAGGQRSTDPTAIETPERPASPNQRPASPDQRPTRPLDLDIQRAQVASDNVDYLRHLGLSSPHFEDDTEAKDQPWMYLNLLVSMAQLHTFNVTPAFVRKAVKQLSTKFELSKDGHKIRWRGGAAGAASSSQESPESVPHRASDDTGDDGGRRSGRSTASTTNNLSVSVSDHRVPPTKSSTASKMLNSTTNSSNPANVQTSTTMSKSTPTSAFNYKPVVFQQRRPLLKARESYLDSSSSYDGLSPDSSGIAHALGRSSLKANEDAYEGYITFFSNPYFFTDLSGDKSPIAEKGSTHKMFSDALGIVRKENPLVDDALRDARACYFLSPRPSKRTSWPSKIPDVEMPVTPITSAGEYETQPMELEASGVGGVRPEDNFAIDVRIARIKNLDGSGSGKEKRGDRPAARYSYCVAECTTLTLQPSRLPPPSYVFFMTSSSSEAEKGNLYDDDDSEEPSEEESSPAPAGFLWQWSSSSNDRQGGDDDASEASSSLGVLEAARARVPPGNANETRGATSGSLAATAGASWSAASNAADADLDIAQDLDDTSVDSMLVD</sequence>
<feature type="compositionally biased region" description="Basic and acidic residues" evidence="1">
    <location>
        <begin position="513"/>
        <end position="527"/>
    </location>
</feature>
<dbReference type="OrthoDB" id="2536795at2759"/>
<dbReference type="Pfam" id="PF09421">
    <property type="entry name" value="FRQ"/>
    <property type="match status" value="1"/>
</dbReference>
<evidence type="ECO:0000313" key="2">
    <source>
        <dbReference type="EMBL" id="OCT53078.1"/>
    </source>
</evidence>
<dbReference type="Proteomes" id="UP000094526">
    <property type="component" value="Unassembled WGS sequence"/>
</dbReference>
<evidence type="ECO:0000256" key="1">
    <source>
        <dbReference type="SAM" id="MobiDB-lite"/>
    </source>
</evidence>
<feature type="compositionally biased region" description="Polar residues" evidence="1">
    <location>
        <begin position="100"/>
        <end position="124"/>
    </location>
</feature>
<feature type="compositionally biased region" description="Low complexity" evidence="1">
    <location>
        <begin position="213"/>
        <end position="225"/>
    </location>
</feature>
<reference evidence="3" key="1">
    <citation type="submission" date="2015-07" db="EMBL/GenBank/DDBJ databases">
        <authorList>
            <person name="Teixeira M.M."/>
            <person name="Souza R.C."/>
            <person name="Almeida L.G."/>
            <person name="Vicente V.A."/>
            <person name="de Hoog S."/>
            <person name="Bocca A.L."/>
            <person name="de Almeida S.R."/>
            <person name="Vasconcelos A.T."/>
            <person name="Felipe M.S."/>
        </authorList>
    </citation>
    <scope>NUCLEOTIDE SEQUENCE [LARGE SCALE GENOMIC DNA]</scope>
    <source>
        <strain evidence="3">KSF</strain>
    </source>
</reference>
<dbReference type="GO" id="GO:0007623">
    <property type="term" value="P:circadian rhythm"/>
    <property type="evidence" value="ECO:0007669"/>
    <property type="project" value="InterPro"/>
</dbReference>
<feature type="region of interest" description="Disordered" evidence="1">
    <location>
        <begin position="497"/>
        <end position="584"/>
    </location>
</feature>
<organism evidence="2 3">
    <name type="scientific">Cladophialophora carrionii</name>
    <dbReference type="NCBI Taxonomy" id="86049"/>
    <lineage>
        <taxon>Eukaryota</taxon>
        <taxon>Fungi</taxon>
        <taxon>Dikarya</taxon>
        <taxon>Ascomycota</taxon>
        <taxon>Pezizomycotina</taxon>
        <taxon>Eurotiomycetes</taxon>
        <taxon>Chaetothyriomycetidae</taxon>
        <taxon>Chaetothyriales</taxon>
        <taxon>Herpotrichiellaceae</taxon>
        <taxon>Cladophialophora</taxon>
    </lineage>
</organism>
<feature type="compositionally biased region" description="Basic and acidic residues" evidence="1">
    <location>
        <begin position="340"/>
        <end position="363"/>
    </location>
</feature>
<dbReference type="EMBL" id="LGRB01000008">
    <property type="protein sequence ID" value="OCT53078.1"/>
    <property type="molecule type" value="Genomic_DNA"/>
</dbReference>
<dbReference type="GO" id="GO:0005634">
    <property type="term" value="C:nucleus"/>
    <property type="evidence" value="ECO:0007669"/>
    <property type="project" value="InterPro"/>
</dbReference>
<feature type="region of interest" description="Disordered" evidence="1">
    <location>
        <begin position="204"/>
        <end position="275"/>
    </location>
</feature>
<comment type="caution">
    <text evidence="2">The sequence shown here is derived from an EMBL/GenBank/DDBJ whole genome shotgun (WGS) entry which is preliminary data.</text>
</comment>
<feature type="compositionally biased region" description="Low complexity" evidence="1">
    <location>
        <begin position="575"/>
        <end position="584"/>
    </location>
</feature>
<gene>
    <name evidence="2" type="ORF">CLCR_09553</name>
</gene>
<feature type="compositionally biased region" description="Polar residues" evidence="1">
    <location>
        <begin position="1"/>
        <end position="34"/>
    </location>
</feature>
<dbReference type="VEuPathDB" id="FungiDB:CLCR_09553"/>
<feature type="region of interest" description="Disordered" evidence="1">
    <location>
        <begin position="815"/>
        <end position="898"/>
    </location>
</feature>
<protein>
    <recommendedName>
        <fullName evidence="4">Frequency clock protein</fullName>
    </recommendedName>
</protein>
<accession>A0A1C1CX91</accession>
<dbReference type="eggNOG" id="ENOG502RXI4">
    <property type="taxonomic scope" value="Eukaryota"/>
</dbReference>
<proteinExistence type="predicted"/>
<feature type="region of interest" description="Disordered" evidence="1">
    <location>
        <begin position="323"/>
        <end position="413"/>
    </location>
</feature>
<feature type="compositionally biased region" description="Basic and acidic residues" evidence="1">
    <location>
        <begin position="133"/>
        <end position="142"/>
    </location>
</feature>
<feature type="compositionally biased region" description="Polar residues" evidence="1">
    <location>
        <begin position="247"/>
        <end position="259"/>
    </location>
</feature>
<dbReference type="GO" id="GO:0005737">
    <property type="term" value="C:cytoplasm"/>
    <property type="evidence" value="ECO:0007669"/>
    <property type="project" value="InterPro"/>
</dbReference>
<feature type="compositionally biased region" description="Acidic residues" evidence="1">
    <location>
        <begin position="821"/>
        <end position="834"/>
    </location>
</feature>
<dbReference type="GO" id="GO:0006355">
    <property type="term" value="P:regulation of DNA-templated transcription"/>
    <property type="evidence" value="ECO:0007669"/>
    <property type="project" value="InterPro"/>
</dbReference>
<keyword evidence="3" id="KW-1185">Reference proteome</keyword>
<evidence type="ECO:0008006" key="4">
    <source>
        <dbReference type="Google" id="ProtNLM"/>
    </source>
</evidence>
<dbReference type="STRING" id="86049.A0A1C1CX91"/>
<feature type="compositionally biased region" description="Polar residues" evidence="1">
    <location>
        <begin position="552"/>
        <end position="574"/>
    </location>
</feature>
<feature type="compositionally biased region" description="Low complexity" evidence="1">
    <location>
        <begin position="886"/>
        <end position="898"/>
    </location>
</feature>
<name>A0A1C1CX91_9EURO</name>